<evidence type="ECO:0000313" key="4">
    <source>
        <dbReference type="Proteomes" id="UP000538666"/>
    </source>
</evidence>
<dbReference type="OrthoDB" id="104407at2"/>
<gene>
    <name evidence="3" type="ORF">HNQ77_000895</name>
</gene>
<feature type="signal peptide" evidence="2">
    <location>
        <begin position="1"/>
        <end position="31"/>
    </location>
</feature>
<dbReference type="AlphaFoldDB" id="A0A841JVC6"/>
<dbReference type="EMBL" id="JACHEK010000002">
    <property type="protein sequence ID" value="MBB6142951.1"/>
    <property type="molecule type" value="Genomic_DNA"/>
</dbReference>
<keyword evidence="4" id="KW-1185">Reference proteome</keyword>
<feature type="compositionally biased region" description="Basic and acidic residues" evidence="1">
    <location>
        <begin position="539"/>
        <end position="551"/>
    </location>
</feature>
<evidence type="ECO:0000313" key="3">
    <source>
        <dbReference type="EMBL" id="MBB6142951.1"/>
    </source>
</evidence>
<comment type="caution">
    <text evidence="3">The sequence shown here is derived from an EMBL/GenBank/DDBJ whole genome shotgun (WGS) entry which is preliminary data.</text>
</comment>
<organism evidence="3 4">
    <name type="scientific">Silvibacterium bohemicum</name>
    <dbReference type="NCBI Taxonomy" id="1577686"/>
    <lineage>
        <taxon>Bacteria</taxon>
        <taxon>Pseudomonadati</taxon>
        <taxon>Acidobacteriota</taxon>
        <taxon>Terriglobia</taxon>
        <taxon>Terriglobales</taxon>
        <taxon>Acidobacteriaceae</taxon>
        <taxon>Silvibacterium</taxon>
    </lineage>
</organism>
<dbReference type="Gene3D" id="1.25.40.10">
    <property type="entry name" value="Tetratricopeptide repeat domain"/>
    <property type="match status" value="1"/>
</dbReference>
<dbReference type="SUPFAM" id="SSF48452">
    <property type="entry name" value="TPR-like"/>
    <property type="match status" value="1"/>
</dbReference>
<reference evidence="3 4" key="1">
    <citation type="submission" date="2020-08" db="EMBL/GenBank/DDBJ databases">
        <title>Genomic Encyclopedia of Type Strains, Phase IV (KMG-IV): sequencing the most valuable type-strain genomes for metagenomic binning, comparative biology and taxonomic classification.</title>
        <authorList>
            <person name="Goeker M."/>
        </authorList>
    </citation>
    <scope>NUCLEOTIDE SEQUENCE [LARGE SCALE GENOMIC DNA]</scope>
    <source>
        <strain evidence="3 4">DSM 103733</strain>
    </source>
</reference>
<dbReference type="RefSeq" id="WP_156186184.1">
    <property type="nucleotide sequence ID" value="NZ_JACHEK010000002.1"/>
</dbReference>
<protein>
    <recommendedName>
        <fullName evidence="5">Tetratricopeptide repeat protein</fullName>
    </recommendedName>
</protein>
<dbReference type="InterPro" id="IPR011990">
    <property type="entry name" value="TPR-like_helical_dom_sf"/>
</dbReference>
<sequence length="583" mass="64788">MAFSMRFFLPLTRFSLPVIAISLALGSCCFAQTPVKAKSPVGQSPITPPPPPKPPALVDPAGPAISLQTSEALFDIAAALNACGYDNGLENSDPIRQHVRDQINQATQQSADARDARDRICFYIDQHRLADSAHDLAQYVSLALYLTPPPDLAPSVDEADMPPDSTQVADIVPLLQKFVQAAQLHVIWVENHPTYDAEVAQLHDPLTKMIVDTNIYLKMPASAYDGRRFLVVLEPMLSPAETNARVYGADYVVVVSPSNGQIPMQQVRHTYLHYEIEPLLYQRAGAIDRMLPFLKVVRDAPLDFIYRSDIVSLVIESMIRAVEARTMSTGITIHQIPANTERVDLERIYREHNADVQKDTAIREQSVGRSMSEGYVLSQYFYDQLVAFEHTPVSLQESIGEMVYGMPVDQELHRAREVHFVEEGSQDVLRRTPIQPRGLDLAELNLSKGDAKTATGLSETALKEHTADPARANFILARASLMTGNIDDAESAFKETVRLSSDPRMLAWSHIYLGRILDVEDKRDDAMLEYKAALTVRDGQPDTKQAAEKGLKNPFALPKREVTEDQDDPPSKNPPPANTQHPQ</sequence>
<evidence type="ECO:0008006" key="5">
    <source>
        <dbReference type="Google" id="ProtNLM"/>
    </source>
</evidence>
<evidence type="ECO:0000256" key="1">
    <source>
        <dbReference type="SAM" id="MobiDB-lite"/>
    </source>
</evidence>
<proteinExistence type="predicted"/>
<name>A0A841JVC6_9BACT</name>
<dbReference type="Proteomes" id="UP000538666">
    <property type="component" value="Unassembled WGS sequence"/>
</dbReference>
<dbReference type="PROSITE" id="PS51257">
    <property type="entry name" value="PROKAR_LIPOPROTEIN"/>
    <property type="match status" value="1"/>
</dbReference>
<keyword evidence="2" id="KW-0732">Signal</keyword>
<feature type="region of interest" description="Disordered" evidence="1">
    <location>
        <begin position="538"/>
        <end position="583"/>
    </location>
</feature>
<feature type="chain" id="PRO_5032471189" description="Tetratricopeptide repeat protein" evidence="2">
    <location>
        <begin position="32"/>
        <end position="583"/>
    </location>
</feature>
<accession>A0A841JVC6</accession>
<evidence type="ECO:0000256" key="2">
    <source>
        <dbReference type="SAM" id="SignalP"/>
    </source>
</evidence>